<keyword evidence="2" id="KW-0121">Carboxypeptidase</keyword>
<evidence type="ECO:0000256" key="14">
    <source>
        <dbReference type="ARBA" id="ARBA00034000"/>
    </source>
</evidence>
<keyword evidence="11 17" id="KW-0472">Membrane</keyword>
<dbReference type="EC" id="2.4.-.-" evidence="20"/>
<accession>A0ABV6KM64</accession>
<dbReference type="InterPro" id="IPR001264">
    <property type="entry name" value="Glyco_trans_51"/>
</dbReference>
<feature type="transmembrane region" description="Helical" evidence="17">
    <location>
        <begin position="20"/>
        <end position="41"/>
    </location>
</feature>
<comment type="catalytic activity">
    <reaction evidence="15">
        <text>[GlcNAc-(1-&gt;4)-Mur2Ac(oyl-L-Ala-gamma-D-Glu-L-Lys-D-Ala-D-Ala)](n)-di-trans,octa-cis-undecaprenyl diphosphate + beta-D-GlcNAc-(1-&gt;4)-Mur2Ac(oyl-L-Ala-gamma-D-Glu-L-Lys-D-Ala-D-Ala)-di-trans,octa-cis-undecaprenyl diphosphate = [GlcNAc-(1-&gt;4)-Mur2Ac(oyl-L-Ala-gamma-D-Glu-L-Lys-D-Ala-D-Ala)](n+1)-di-trans,octa-cis-undecaprenyl diphosphate + di-trans,octa-cis-undecaprenyl diphosphate + H(+)</text>
        <dbReference type="Rhea" id="RHEA:23708"/>
        <dbReference type="Rhea" id="RHEA-COMP:9602"/>
        <dbReference type="Rhea" id="RHEA-COMP:9603"/>
        <dbReference type="ChEBI" id="CHEBI:15378"/>
        <dbReference type="ChEBI" id="CHEBI:58405"/>
        <dbReference type="ChEBI" id="CHEBI:60033"/>
        <dbReference type="ChEBI" id="CHEBI:78435"/>
        <dbReference type="EC" id="2.4.99.28"/>
    </reaction>
</comment>
<evidence type="ECO:0000256" key="2">
    <source>
        <dbReference type="ARBA" id="ARBA00022645"/>
    </source>
</evidence>
<keyword evidence="4 20" id="KW-0328">Glycosyltransferase</keyword>
<keyword evidence="8" id="KW-0133">Cell shape</keyword>
<keyword evidence="9" id="KW-0573">Peptidoglycan synthesis</keyword>
<evidence type="ECO:0000256" key="13">
    <source>
        <dbReference type="ARBA" id="ARBA00023316"/>
    </source>
</evidence>
<keyword evidence="12" id="KW-0511">Multifunctional enzyme</keyword>
<evidence type="ECO:0000256" key="11">
    <source>
        <dbReference type="ARBA" id="ARBA00023136"/>
    </source>
</evidence>
<dbReference type="InterPro" id="IPR012338">
    <property type="entry name" value="Beta-lactam/transpept-like"/>
</dbReference>
<evidence type="ECO:0000259" key="19">
    <source>
        <dbReference type="Pfam" id="PF00912"/>
    </source>
</evidence>
<comment type="catalytic activity">
    <reaction evidence="14">
        <text>Preferential cleavage: (Ac)2-L-Lys-D-Ala-|-D-Ala. Also transpeptidation of peptidyl-alanyl moieties that are N-acyl substituents of D-alanine.</text>
        <dbReference type="EC" id="3.4.16.4"/>
    </reaction>
</comment>
<evidence type="ECO:0000256" key="7">
    <source>
        <dbReference type="ARBA" id="ARBA00022801"/>
    </source>
</evidence>
<dbReference type="EMBL" id="JBHLUU010000015">
    <property type="protein sequence ID" value="MFC0474170.1"/>
    <property type="molecule type" value="Genomic_DNA"/>
</dbReference>
<feature type="domain" description="Glycosyl transferase family 51" evidence="19">
    <location>
        <begin position="66"/>
        <end position="241"/>
    </location>
</feature>
<gene>
    <name evidence="20" type="ORF">ACFFHF_02525</name>
</gene>
<evidence type="ECO:0000256" key="1">
    <source>
        <dbReference type="ARBA" id="ARBA00022475"/>
    </source>
</evidence>
<dbReference type="Gene3D" id="6.20.370.110">
    <property type="match status" value="1"/>
</dbReference>
<dbReference type="NCBIfam" id="TIGR02074">
    <property type="entry name" value="PBP_1a_fam"/>
    <property type="match status" value="1"/>
</dbReference>
<keyword evidence="7" id="KW-0378">Hydrolase</keyword>
<organism evidence="20 21">
    <name type="scientific">Robertmurraya beringensis</name>
    <dbReference type="NCBI Taxonomy" id="641660"/>
    <lineage>
        <taxon>Bacteria</taxon>
        <taxon>Bacillati</taxon>
        <taxon>Bacillota</taxon>
        <taxon>Bacilli</taxon>
        <taxon>Bacillales</taxon>
        <taxon>Bacillaceae</taxon>
        <taxon>Robertmurraya</taxon>
    </lineage>
</organism>
<feature type="domain" description="Penicillin-binding protein transpeptidase" evidence="18">
    <location>
        <begin position="338"/>
        <end position="614"/>
    </location>
</feature>
<dbReference type="GO" id="GO:0016757">
    <property type="term" value="F:glycosyltransferase activity"/>
    <property type="evidence" value="ECO:0007669"/>
    <property type="project" value="UniProtKB-KW"/>
</dbReference>
<dbReference type="SUPFAM" id="SSF53955">
    <property type="entry name" value="Lysozyme-like"/>
    <property type="match status" value="1"/>
</dbReference>
<evidence type="ECO:0000256" key="3">
    <source>
        <dbReference type="ARBA" id="ARBA00022670"/>
    </source>
</evidence>
<reference evidence="20 21" key="1">
    <citation type="submission" date="2024-09" db="EMBL/GenBank/DDBJ databases">
        <authorList>
            <person name="Sun Q."/>
            <person name="Mori K."/>
        </authorList>
    </citation>
    <scope>NUCLEOTIDE SEQUENCE [LARGE SCALE GENOMIC DNA]</scope>
    <source>
        <strain evidence="20 21">CGMCC 1.9126</strain>
    </source>
</reference>
<keyword evidence="1" id="KW-1003">Cell membrane</keyword>
<dbReference type="InterPro" id="IPR023346">
    <property type="entry name" value="Lysozyme-like_dom_sf"/>
</dbReference>
<proteinExistence type="predicted"/>
<dbReference type="Gene3D" id="1.10.3810.10">
    <property type="entry name" value="Biosynthetic peptidoglycan transglycosylase-like"/>
    <property type="match status" value="1"/>
</dbReference>
<dbReference type="Pfam" id="PF00912">
    <property type="entry name" value="Transgly"/>
    <property type="match status" value="1"/>
</dbReference>
<comment type="caution">
    <text evidence="20">The sequence shown here is derived from an EMBL/GenBank/DDBJ whole genome shotgun (WGS) entry which is preliminary data.</text>
</comment>
<evidence type="ECO:0000256" key="9">
    <source>
        <dbReference type="ARBA" id="ARBA00022984"/>
    </source>
</evidence>
<evidence type="ECO:0000256" key="4">
    <source>
        <dbReference type="ARBA" id="ARBA00022676"/>
    </source>
</evidence>
<dbReference type="RefSeq" id="WP_377057562.1">
    <property type="nucleotide sequence ID" value="NZ_JBHLUU010000015.1"/>
</dbReference>
<dbReference type="Gene3D" id="3.40.710.10">
    <property type="entry name" value="DD-peptidase/beta-lactamase superfamily"/>
    <property type="match status" value="1"/>
</dbReference>
<evidence type="ECO:0000313" key="21">
    <source>
        <dbReference type="Proteomes" id="UP001589738"/>
    </source>
</evidence>
<dbReference type="PANTHER" id="PTHR32282">
    <property type="entry name" value="BINDING PROTEIN TRANSPEPTIDASE, PUTATIVE-RELATED"/>
    <property type="match status" value="1"/>
</dbReference>
<name>A0ABV6KM64_9BACI</name>
<sequence>MERFETFRNAITRFWRNTHIIQFLLLLLLVFVLFAILYFAFLASQANVQTLKEGLKQSTVIYDKDGDVATEISTNRNKGVEISELPDYVGNAVVAIEDHRFYVHNGFDLKGITRAFFKNLFAGRITGGGSTLTQQLTKNALLSPERTYKRKIEELFLALEIEKKYEKDEILQMYINQVYFGHGAWGIDQAAAKYFNKSASELTISESALLAGLLQAPSARNPFQNYDAAIERRDVVLAKMKENGFITEQEYKEAIGEKIVLEEGGGGFLDREYPSYTDAVLDEAISKYGLTQEEILTRGYKIYTEMDQNLQSSLETIYSNNSNFPRGKKDAMVQSGSVLLDPATGGVRALVGGRGESVFRGFNRATHLKAQPGSTLKPLAVYTPALEEGYALSSVLEDKQQSFGDYQPENYNKTYAGEVPMYVAMQESLNLPAVWLLDQIGLNKGIESLNKFGIPLQEEDEHLAIALGGMNEGTSPLRLAAAYSAFANKGKRADDHLITKIEGPTGNIIAEHKKKVVQVTTKKVANEITSMLLNVVESGTGTAAQISGSPIAGKTGSTQLSFSGVDGTKDQWFVGYTPDLVGAIWIGYDQTDQDHYLSGSSSETVVPIFKKIMESAIPYTDQTSFTVKSVNARMQGEQDAEETQEAIKEKAEKIEQVIKEESSKWSQVIDKMKEDLKTVGGLLKDKLQELKQ</sequence>
<evidence type="ECO:0000313" key="20">
    <source>
        <dbReference type="EMBL" id="MFC0474170.1"/>
    </source>
</evidence>
<evidence type="ECO:0000256" key="17">
    <source>
        <dbReference type="SAM" id="Phobius"/>
    </source>
</evidence>
<keyword evidence="6 17" id="KW-0812">Transmembrane</keyword>
<feature type="coiled-coil region" evidence="16">
    <location>
        <begin position="633"/>
        <end position="664"/>
    </location>
</feature>
<evidence type="ECO:0000256" key="6">
    <source>
        <dbReference type="ARBA" id="ARBA00022692"/>
    </source>
</evidence>
<keyword evidence="10 17" id="KW-1133">Transmembrane helix</keyword>
<dbReference type="InterPro" id="IPR001460">
    <property type="entry name" value="PCN-bd_Tpept"/>
</dbReference>
<dbReference type="PANTHER" id="PTHR32282:SF32">
    <property type="entry name" value="PENICILLIN-BINDING PROTEIN 2A"/>
    <property type="match status" value="1"/>
</dbReference>
<keyword evidence="16" id="KW-0175">Coiled coil</keyword>
<keyword evidence="5 20" id="KW-0808">Transferase</keyword>
<evidence type="ECO:0000256" key="12">
    <source>
        <dbReference type="ARBA" id="ARBA00023268"/>
    </source>
</evidence>
<dbReference type="Proteomes" id="UP001589738">
    <property type="component" value="Unassembled WGS sequence"/>
</dbReference>
<dbReference type="Pfam" id="PF00905">
    <property type="entry name" value="Transpeptidase"/>
    <property type="match status" value="1"/>
</dbReference>
<keyword evidence="3" id="KW-0645">Protease</keyword>
<protein>
    <submittedName>
        <fullName evidence="20">Transglycosylase domain-containing protein</fullName>
        <ecNumber evidence="20">2.4.-.-</ecNumber>
    </submittedName>
</protein>
<dbReference type="SUPFAM" id="SSF56601">
    <property type="entry name" value="beta-lactamase/transpeptidase-like"/>
    <property type="match status" value="1"/>
</dbReference>
<keyword evidence="21" id="KW-1185">Reference proteome</keyword>
<evidence type="ECO:0000256" key="5">
    <source>
        <dbReference type="ARBA" id="ARBA00022679"/>
    </source>
</evidence>
<dbReference type="InterPro" id="IPR036950">
    <property type="entry name" value="PBP_transglycosylase"/>
</dbReference>
<dbReference type="InterPro" id="IPR050396">
    <property type="entry name" value="Glycosyltr_51/Transpeptidase"/>
</dbReference>
<evidence type="ECO:0000259" key="18">
    <source>
        <dbReference type="Pfam" id="PF00905"/>
    </source>
</evidence>
<evidence type="ECO:0000256" key="15">
    <source>
        <dbReference type="ARBA" id="ARBA00049902"/>
    </source>
</evidence>
<evidence type="ECO:0000256" key="16">
    <source>
        <dbReference type="SAM" id="Coils"/>
    </source>
</evidence>
<keyword evidence="13" id="KW-0961">Cell wall biogenesis/degradation</keyword>
<evidence type="ECO:0000256" key="10">
    <source>
        <dbReference type="ARBA" id="ARBA00022989"/>
    </source>
</evidence>
<evidence type="ECO:0000256" key="8">
    <source>
        <dbReference type="ARBA" id="ARBA00022960"/>
    </source>
</evidence>